<dbReference type="PANTHER" id="PTHR17605">
    <property type="entry name" value="RIBOSOME BIOGENESIS PROTEIN BOP1 BLOCK OF PROLIFERATION 1 PROTEIN"/>
    <property type="match status" value="1"/>
</dbReference>
<dbReference type="InterPro" id="IPR015943">
    <property type="entry name" value="WD40/YVTN_repeat-like_dom_sf"/>
</dbReference>
<dbReference type="PROSITE" id="PS50294">
    <property type="entry name" value="WD_REPEATS_REGION"/>
    <property type="match status" value="1"/>
</dbReference>
<dbReference type="InterPro" id="IPR012953">
    <property type="entry name" value="BOP1_N_dom"/>
</dbReference>
<dbReference type="GO" id="GO:0070545">
    <property type="term" value="C:PeBoW complex"/>
    <property type="evidence" value="ECO:0007669"/>
    <property type="project" value="TreeGrafter"/>
</dbReference>
<evidence type="ECO:0000313" key="10">
    <source>
        <dbReference type="Proteomes" id="UP000267096"/>
    </source>
</evidence>
<dbReference type="Pfam" id="PF00400">
    <property type="entry name" value="WD40"/>
    <property type="match status" value="3"/>
</dbReference>
<dbReference type="OrthoDB" id="5571054at2759"/>
<dbReference type="AlphaFoldDB" id="A0A0M3JVW1"/>
<comment type="subcellular location">
    <subcellularLocation>
        <location evidence="6">Nucleus</location>
        <location evidence="6">Nucleolus</location>
    </subcellularLocation>
    <subcellularLocation>
        <location evidence="6">Nucleus</location>
        <location evidence="6">Nucleoplasm</location>
    </subcellularLocation>
</comment>
<dbReference type="GO" id="GO:0043021">
    <property type="term" value="F:ribonucleoprotein complex binding"/>
    <property type="evidence" value="ECO:0007669"/>
    <property type="project" value="UniProtKB-UniRule"/>
</dbReference>
<dbReference type="SMART" id="SM01035">
    <property type="entry name" value="BOP1NT"/>
    <property type="match status" value="1"/>
</dbReference>
<evidence type="ECO:0000256" key="6">
    <source>
        <dbReference type="HAMAP-Rule" id="MF_03027"/>
    </source>
</evidence>
<dbReference type="GO" id="GO:0030687">
    <property type="term" value="C:preribosome, large subunit precursor"/>
    <property type="evidence" value="ECO:0007669"/>
    <property type="project" value="UniProtKB-UniRule"/>
</dbReference>
<dbReference type="Pfam" id="PF08145">
    <property type="entry name" value="BOP1NT"/>
    <property type="match status" value="1"/>
</dbReference>
<dbReference type="GO" id="GO:0000466">
    <property type="term" value="P:maturation of 5.8S rRNA from tricistronic rRNA transcript (SSU-rRNA, 5.8S rRNA, LSU-rRNA)"/>
    <property type="evidence" value="ECO:0007669"/>
    <property type="project" value="UniProtKB-UniRule"/>
</dbReference>
<evidence type="ECO:0000256" key="5">
    <source>
        <dbReference type="ARBA" id="ARBA00023242"/>
    </source>
</evidence>
<protein>
    <recommendedName>
        <fullName evidence="6">Ribosome biogenesis protein BOP1 homolog</fullName>
    </recommendedName>
</protein>
<dbReference type="PANTHER" id="PTHR17605:SF0">
    <property type="entry name" value="RIBOSOME BIOGENESIS PROTEIN BOP1"/>
    <property type="match status" value="1"/>
</dbReference>
<sequence length="671" mass="76833">MVRRRKTSNEPVVVSDEAKTKTRQMDQFDSMLFRIICSKTIHLHSCWTKNFQDLRNTIGNIPVSWYDDCAHFGYDKDGNAIAKALSKDQMEAFIEKMDDPDYWRKVFDRQTNGYVTLTDEQVSKLEAMTTSRYPDVGYNPYQPFIDLFSSKTEIHPISNRPEPKQAFIPSLDEKRLVGRMVHAIKMGWARPPRPSREPPKIYDLWAESETTNKTKSELARIRMHFPAPKVALPGNAESYNPPAEYLFNEEELQKWMEADSEERRLNFVPQKFDCLRKVPAYERFFNERYERCLDLYLAPRQQRMKLNVDPSQLLPELPNPADLRPFPTTLAFYLRGHEGQVRSVAFEPEVGELLASGSADKTVRICANISVTDLTSYHVQTVKMDGAVNSVAMCPIHERTLLAAVVESKVFIMNTQCGDHHHITATTQLLLDLDVNQGSNSLLWRKQPETHTVIVHLPHSANRVVWHAKGDYFATFAPTNSPDAIHIHQLSKCKSQAPFKKMKGTITGVLFHPREPLLFVMTQRHIRIYDLAKCQLKKKIMSGSRWLSCMQTDVHGENLFVGGLDRTFSWIDLQLSNKPWKSVRHHSAAIRSIAYHHRYPLLATVSDDSSAIIYHAKVSVDSFKENELIPVRRLKAHSGNNDLSILDVTFHPTQAWLVTAGADGLIALFSY</sequence>
<gene>
    <name evidence="9" type="ORF">ASIM_LOCUS11845</name>
</gene>
<dbReference type="HAMAP" id="MF_03027">
    <property type="entry name" value="BOP1"/>
    <property type="match status" value="1"/>
</dbReference>
<dbReference type="SMART" id="SM00320">
    <property type="entry name" value="WD40"/>
    <property type="match status" value="6"/>
</dbReference>
<evidence type="ECO:0000256" key="4">
    <source>
        <dbReference type="ARBA" id="ARBA00022737"/>
    </source>
</evidence>
<keyword evidence="5 6" id="KW-0539">Nucleus</keyword>
<keyword evidence="3 7" id="KW-0853">WD repeat</keyword>
<dbReference type="GO" id="GO:0005654">
    <property type="term" value="C:nucleoplasm"/>
    <property type="evidence" value="ECO:0007669"/>
    <property type="project" value="UniProtKB-SubCell"/>
</dbReference>
<feature type="repeat" description="WD" evidence="7">
    <location>
        <begin position="334"/>
        <end position="365"/>
    </location>
</feature>
<dbReference type="PROSITE" id="PS50082">
    <property type="entry name" value="WD_REPEATS_2"/>
    <property type="match status" value="1"/>
</dbReference>
<keyword evidence="1 6" id="KW-0690">Ribosome biogenesis</keyword>
<reference evidence="9 10" key="2">
    <citation type="submission" date="2018-11" db="EMBL/GenBank/DDBJ databases">
        <authorList>
            <consortium name="Pathogen Informatics"/>
        </authorList>
    </citation>
    <scope>NUCLEOTIDE SEQUENCE [LARGE SCALE GENOMIC DNA]</scope>
</reference>
<comment type="similarity">
    <text evidence="6">Belongs to the WD repeat BOP1/ERB1 family.</text>
</comment>
<dbReference type="EMBL" id="UYRR01031107">
    <property type="protein sequence ID" value="VDK45946.1"/>
    <property type="molecule type" value="Genomic_DNA"/>
</dbReference>
<evidence type="ECO:0000313" key="9">
    <source>
        <dbReference type="EMBL" id="VDK45946.1"/>
    </source>
</evidence>
<accession>A0A0M3JVW1</accession>
<evidence type="ECO:0000256" key="2">
    <source>
        <dbReference type="ARBA" id="ARBA00022552"/>
    </source>
</evidence>
<evidence type="ECO:0000313" key="11">
    <source>
        <dbReference type="WBParaSite" id="ASIM_0001237901-mRNA-1"/>
    </source>
</evidence>
<evidence type="ECO:0000256" key="7">
    <source>
        <dbReference type="PROSITE-ProRule" id="PRU00221"/>
    </source>
</evidence>
<dbReference type="GO" id="GO:0000463">
    <property type="term" value="P:maturation of LSU-rRNA from tricistronic rRNA transcript (SSU-rRNA, 5.8S rRNA, LSU-rRNA)"/>
    <property type="evidence" value="ECO:0007669"/>
    <property type="project" value="UniProtKB-UniRule"/>
</dbReference>
<evidence type="ECO:0000256" key="1">
    <source>
        <dbReference type="ARBA" id="ARBA00022517"/>
    </source>
</evidence>
<keyword evidence="2 6" id="KW-0698">rRNA processing</keyword>
<reference evidence="11" key="1">
    <citation type="submission" date="2017-02" db="UniProtKB">
        <authorList>
            <consortium name="WormBaseParasite"/>
        </authorList>
    </citation>
    <scope>IDENTIFICATION</scope>
</reference>
<name>A0A0M3JVW1_ANISI</name>
<dbReference type="InterPro" id="IPR001680">
    <property type="entry name" value="WD40_rpt"/>
</dbReference>
<comment type="function">
    <text evidence="6">Required for maturation of ribosomal RNAs and formation of the large ribosomal subunit.</text>
</comment>
<organism evidence="11">
    <name type="scientific">Anisakis simplex</name>
    <name type="common">Herring worm</name>
    <dbReference type="NCBI Taxonomy" id="6269"/>
    <lineage>
        <taxon>Eukaryota</taxon>
        <taxon>Metazoa</taxon>
        <taxon>Ecdysozoa</taxon>
        <taxon>Nematoda</taxon>
        <taxon>Chromadorea</taxon>
        <taxon>Rhabditida</taxon>
        <taxon>Spirurina</taxon>
        <taxon>Ascaridomorpha</taxon>
        <taxon>Ascaridoidea</taxon>
        <taxon>Anisakidae</taxon>
        <taxon>Anisakis</taxon>
        <taxon>Anisakis simplex complex</taxon>
    </lineage>
</organism>
<dbReference type="WBParaSite" id="ASIM_0001237901-mRNA-1">
    <property type="protein sequence ID" value="ASIM_0001237901-mRNA-1"/>
    <property type="gene ID" value="ASIM_0001237901"/>
</dbReference>
<dbReference type="Proteomes" id="UP000267096">
    <property type="component" value="Unassembled WGS sequence"/>
</dbReference>
<dbReference type="InterPro" id="IPR028598">
    <property type="entry name" value="BOP1/Erb1"/>
</dbReference>
<dbReference type="SUPFAM" id="SSF50978">
    <property type="entry name" value="WD40 repeat-like"/>
    <property type="match status" value="1"/>
</dbReference>
<dbReference type="Gene3D" id="2.130.10.10">
    <property type="entry name" value="YVTN repeat-like/Quinoprotein amine dehydrogenase"/>
    <property type="match status" value="1"/>
</dbReference>
<evidence type="ECO:0000259" key="8">
    <source>
        <dbReference type="SMART" id="SM01035"/>
    </source>
</evidence>
<keyword evidence="10" id="KW-1185">Reference proteome</keyword>
<feature type="domain" description="BOP1 N-terminal" evidence="8">
    <location>
        <begin position="66"/>
        <end position="327"/>
    </location>
</feature>
<proteinExistence type="inferred from homology"/>
<dbReference type="InterPro" id="IPR036322">
    <property type="entry name" value="WD40_repeat_dom_sf"/>
</dbReference>
<keyword evidence="4" id="KW-0677">Repeat</keyword>
<evidence type="ECO:0000256" key="3">
    <source>
        <dbReference type="ARBA" id="ARBA00022574"/>
    </source>
</evidence>